<evidence type="ECO:0000313" key="5">
    <source>
        <dbReference type="EMBL" id="BAZ93697.1"/>
    </source>
</evidence>
<dbReference type="Proteomes" id="UP000218765">
    <property type="component" value="Chromosome"/>
</dbReference>
<keyword evidence="2 5" id="KW-0808">Transferase</keyword>
<gene>
    <name evidence="5" type="ORF">FOKN1_1299</name>
</gene>
<comment type="similarity">
    <text evidence="1">Belongs to the sulfotransferase 1 family.</text>
</comment>
<evidence type="ECO:0000256" key="3">
    <source>
        <dbReference type="SAM" id="MobiDB-lite"/>
    </source>
</evidence>
<protein>
    <submittedName>
        <fullName evidence="5">Putative sulfotransferase protein</fullName>
    </submittedName>
</protein>
<keyword evidence="6" id="KW-1185">Reference proteome</keyword>
<feature type="compositionally biased region" description="Basic and acidic residues" evidence="3">
    <location>
        <begin position="238"/>
        <end position="249"/>
    </location>
</feature>
<dbReference type="GO" id="GO:0008146">
    <property type="term" value="F:sulfotransferase activity"/>
    <property type="evidence" value="ECO:0007669"/>
    <property type="project" value="InterPro"/>
</dbReference>
<accession>A0A1Z4VQ02</accession>
<dbReference type="Gene3D" id="3.40.50.300">
    <property type="entry name" value="P-loop containing nucleotide triphosphate hydrolases"/>
    <property type="match status" value="1"/>
</dbReference>
<dbReference type="OrthoDB" id="9804504at2"/>
<feature type="region of interest" description="Disordered" evidence="3">
    <location>
        <begin position="238"/>
        <end position="259"/>
    </location>
</feature>
<dbReference type="EMBL" id="AP018052">
    <property type="protein sequence ID" value="BAZ93697.1"/>
    <property type="molecule type" value="Genomic_DNA"/>
</dbReference>
<feature type="domain" description="Sulfotransferase" evidence="4">
    <location>
        <begin position="46"/>
        <end position="291"/>
    </location>
</feature>
<evidence type="ECO:0000256" key="2">
    <source>
        <dbReference type="ARBA" id="ARBA00022679"/>
    </source>
</evidence>
<dbReference type="SUPFAM" id="SSF52540">
    <property type="entry name" value="P-loop containing nucleoside triphosphate hydrolases"/>
    <property type="match status" value="1"/>
</dbReference>
<evidence type="ECO:0000313" key="6">
    <source>
        <dbReference type="Proteomes" id="UP000218765"/>
    </source>
</evidence>
<evidence type="ECO:0000259" key="4">
    <source>
        <dbReference type="Pfam" id="PF00685"/>
    </source>
</evidence>
<proteinExistence type="inferred from homology"/>
<dbReference type="InterPro" id="IPR027417">
    <property type="entry name" value="P-loop_NTPase"/>
</dbReference>
<organism evidence="5 6">
    <name type="scientific">Thiohalobacter thiocyanaticus</name>
    <dbReference type="NCBI Taxonomy" id="585455"/>
    <lineage>
        <taxon>Bacteria</taxon>
        <taxon>Pseudomonadati</taxon>
        <taxon>Pseudomonadota</taxon>
        <taxon>Gammaproteobacteria</taxon>
        <taxon>Thiohalobacterales</taxon>
        <taxon>Thiohalobacteraceae</taxon>
        <taxon>Thiohalobacter</taxon>
    </lineage>
</organism>
<dbReference type="RefSeq" id="WP_096365848.1">
    <property type="nucleotide sequence ID" value="NZ_AP018052.1"/>
</dbReference>
<dbReference type="KEGG" id="ttc:FOKN1_1299"/>
<dbReference type="InterPro" id="IPR000863">
    <property type="entry name" value="Sulfotransferase_dom"/>
</dbReference>
<sequence>MKPASLVLAKFTRKRLLPRLPVSQKQKLLAERRLRGKEDYSKLSLSDVVIVSHEKSGRTWLRVMLSRFYQQRYHLPENKLLNFDRLHRLEPRVPVVFFTHDRHLGHYTGNWDNEELYRPTPTILLVRDPRDVVVSFYFDWKYRMSEHNRRLYSLPSDDMSIHEFMMQPESGLPAVIDFMNRWHERLERMHNLSMFRYEDLRTDTVTGLKQILHILGAEPEQQEIEDVVAYAEFEKMKKREQSGQTRDSRICATDPSNPDSFKARRAKVGGYRDYFNDEQIREIDALVAETLSPGYGY</sequence>
<reference evidence="5 6" key="1">
    <citation type="submission" date="2017-05" db="EMBL/GenBank/DDBJ databases">
        <title>Thiocyanate degradation by Thiohalobacter thiocyanaticus FOKN1.</title>
        <authorList>
            <person name="Oshiki M."/>
            <person name="Fukushima T."/>
            <person name="Kawano S."/>
            <person name="Nakagawa J."/>
        </authorList>
    </citation>
    <scope>NUCLEOTIDE SEQUENCE [LARGE SCALE GENOMIC DNA]</scope>
    <source>
        <strain evidence="5 6">FOKN1</strain>
    </source>
</reference>
<name>A0A1Z4VQ02_9GAMM</name>
<evidence type="ECO:0000256" key="1">
    <source>
        <dbReference type="ARBA" id="ARBA00005771"/>
    </source>
</evidence>
<dbReference type="Pfam" id="PF00685">
    <property type="entry name" value="Sulfotransfer_1"/>
    <property type="match status" value="1"/>
</dbReference>
<dbReference type="PANTHER" id="PTHR11783">
    <property type="entry name" value="SULFOTRANSFERASE SULT"/>
    <property type="match status" value="1"/>
</dbReference>
<dbReference type="AlphaFoldDB" id="A0A1Z4VQ02"/>